<evidence type="ECO:0000313" key="2">
    <source>
        <dbReference type="Proteomes" id="UP000192140"/>
    </source>
</evidence>
<dbReference type="EMBL" id="FCNP01000035">
    <property type="protein sequence ID" value="CVI61013.1"/>
    <property type="molecule type" value="Genomic_DNA"/>
</dbReference>
<keyword evidence="2" id="KW-1185">Reference proteome</keyword>
<sequence>MIKFNDTPDDLVRDYLKHRLYILRAIIKDENCEPEQAIIDILFDRKAYLITAENTFIIIEYLIDDLTKEKSLHVRLAGGPKNNTLEIFDKYIPILSELAKEHNYEFISVVGRKGWIKYLSKFNFEIDPNYVPKTSSLVCLKAKVDN</sequence>
<name>A0A1S7U2B1_9HYPH</name>
<organism evidence="1 2">
    <name type="scientific">Agrobacterium deltaense NCPPB 1641</name>
    <dbReference type="NCBI Taxonomy" id="1183425"/>
    <lineage>
        <taxon>Bacteria</taxon>
        <taxon>Pseudomonadati</taxon>
        <taxon>Pseudomonadota</taxon>
        <taxon>Alphaproteobacteria</taxon>
        <taxon>Hyphomicrobiales</taxon>
        <taxon>Rhizobiaceae</taxon>
        <taxon>Rhizobium/Agrobacterium group</taxon>
        <taxon>Agrobacterium</taxon>
    </lineage>
</organism>
<gene>
    <name evidence="1" type="ORF">AGR7A_Lc140064</name>
</gene>
<protein>
    <submittedName>
        <fullName evidence="1">Uncharacterized protein</fullName>
    </submittedName>
</protein>
<accession>A0A1S7U2B1</accession>
<dbReference type="AlphaFoldDB" id="A0A1S7U2B1"/>
<comment type="caution">
    <text evidence="1">The sequence shown here is derived from an EMBL/GenBank/DDBJ whole genome shotgun (WGS) entry which is preliminary data.</text>
</comment>
<reference evidence="1" key="1">
    <citation type="submission" date="2016-01" db="EMBL/GenBank/DDBJ databases">
        <authorList>
            <person name="Regsiter A."/>
            <person name="william w."/>
        </authorList>
    </citation>
    <scope>NUCLEOTIDE SEQUENCE</scope>
    <source>
        <strain evidence="1">NCPPB 1641</strain>
    </source>
</reference>
<dbReference type="Proteomes" id="UP000192140">
    <property type="component" value="Unassembled WGS sequence"/>
</dbReference>
<evidence type="ECO:0000313" key="1">
    <source>
        <dbReference type="EMBL" id="CVI61013.1"/>
    </source>
</evidence>
<proteinExistence type="predicted"/>
<dbReference type="RefSeq" id="WP_080854658.1">
    <property type="nucleotide sequence ID" value="NZ_LT009776.1"/>
</dbReference>